<evidence type="ECO:0000313" key="6">
    <source>
        <dbReference type="Proteomes" id="UP000567179"/>
    </source>
</evidence>
<dbReference type="PANTHER" id="PTHR16193:SF0">
    <property type="entry name" value="TETRATRICOPEPTIDE REPEAT PROTEIN 27"/>
    <property type="match status" value="1"/>
</dbReference>
<feature type="region of interest" description="Disordered" evidence="4">
    <location>
        <begin position="142"/>
        <end position="166"/>
    </location>
</feature>
<feature type="repeat" description="TPR" evidence="3">
    <location>
        <begin position="609"/>
        <end position="642"/>
    </location>
</feature>
<proteinExistence type="predicted"/>
<evidence type="ECO:0000256" key="1">
    <source>
        <dbReference type="ARBA" id="ARBA00022737"/>
    </source>
</evidence>
<evidence type="ECO:0000256" key="4">
    <source>
        <dbReference type="SAM" id="MobiDB-lite"/>
    </source>
</evidence>
<keyword evidence="2 3" id="KW-0802">TPR repeat</keyword>
<feature type="compositionally biased region" description="Polar residues" evidence="4">
    <location>
        <begin position="370"/>
        <end position="388"/>
    </location>
</feature>
<dbReference type="OrthoDB" id="1936594at2759"/>
<reference evidence="5 6" key="1">
    <citation type="journal article" date="2020" name="ISME J.">
        <title>Uncovering the hidden diversity of litter-decomposition mechanisms in mushroom-forming fungi.</title>
        <authorList>
            <person name="Floudas D."/>
            <person name="Bentzer J."/>
            <person name="Ahren D."/>
            <person name="Johansson T."/>
            <person name="Persson P."/>
            <person name="Tunlid A."/>
        </authorList>
    </citation>
    <scope>NUCLEOTIDE SEQUENCE [LARGE SCALE GENOMIC DNA]</scope>
    <source>
        <strain evidence="5 6">CBS 101986</strain>
    </source>
</reference>
<dbReference type="PROSITE" id="PS50005">
    <property type="entry name" value="TPR"/>
    <property type="match status" value="2"/>
</dbReference>
<feature type="region of interest" description="Disordered" evidence="4">
    <location>
        <begin position="801"/>
        <end position="833"/>
    </location>
</feature>
<feature type="repeat" description="TPR" evidence="3">
    <location>
        <begin position="643"/>
        <end position="676"/>
    </location>
</feature>
<dbReference type="SUPFAM" id="SSF48452">
    <property type="entry name" value="TPR-like"/>
    <property type="match status" value="1"/>
</dbReference>
<dbReference type="InterPro" id="IPR011990">
    <property type="entry name" value="TPR-like_helical_dom_sf"/>
</dbReference>
<feature type="region of interest" description="Disordered" evidence="4">
    <location>
        <begin position="326"/>
        <end position="355"/>
    </location>
</feature>
<gene>
    <name evidence="5" type="ORF">D9619_000151</name>
</gene>
<sequence>MSAPTNTYITLVEKSLLRGAWDSAIPADAEAQSPAVHLAKSVVECRYKNVLQSDAARKLFRTAADLKAAGNRQTDSAKEEDRQWKFADLLDVDFATNVDHDVDRLEEELARLGIAIACLHAFVQVNWTGPDLDIEPAQLFTSRSADSKSDAPTTSSTNETNSKYDAEELQARATTELAEGGEPAYHLATSSAFLRLSQLILSDSPFSKLSSIQWWRLRAETIHQQILDEPAPPADDDATKNFRALLEPLLTSFATEKEDADLRGMLHLELGLWEHVLEQDRRAGEDFLRAAKETGMQFELTGALGKRTKFQETELSQLVLLAESHLPDPEDLKSKGEDGKMGDASEASSAPIVPETLALNDDTLLEKTEFTSTSSASSGPQLSHINPSNQPPLHPLDQCILLSLCLNVRNTQPAHGLTGEQMAPYVARVLSHPRNWSVHTMALLLRARLEAHRTRTVERSTFQLQALIEQMPTTADAAPAERLRYVHGMPLPSRWEMEKELARRYMSLGVVKSALEIFTRREMWADAVGCYGALEQKEKGISLVRDLLEGRKREADEVLASGKAVSEPRRSKQDAAHEAKLWCLLGDLESAHSEEHYRKAWDVSGNTSGRAMRSLGGLYFAKAQYEQAVECLQNAVRINPLLTRSWFILGCANMRLEKWEEAKVAFSRCVAIDEEDGESWNNLASMYLRTGATKKSTPADDDEDDEETASKDVEIANGELSPSVPFENKMLAFRALKHGLRFAYENWRMWINYMIVAMDVGELSEACRALGRAVDQTQGKVDGVIDEDVVDRLVNAVTRAHRDPQQAAAESAEASAAAGGDGEPVHNPNEGHGLHRNVLHLLEKTLLPRVSSRPRLFRAYARLLAWRGQWADAVKANMDAYRCGVASTIEKGDEVSVAVFNEAVDEVEETVDMLRNFGELAAEDAAAKGEDGREWGGGKKDKWRLQARTIIRAFMGRTRDFEEREEYSAGWQRLEEMLAEANKKEED</sequence>
<comment type="caution">
    <text evidence="5">The sequence shown here is derived from an EMBL/GenBank/DDBJ whole genome shotgun (WGS) entry which is preliminary data.</text>
</comment>
<name>A0A8H5BD36_9AGAR</name>
<dbReference type="PANTHER" id="PTHR16193">
    <property type="entry name" value="TETRATRICOPEPTIDE REPEAT PROTEIN 27"/>
    <property type="match status" value="1"/>
</dbReference>
<dbReference type="AlphaFoldDB" id="A0A8H5BD36"/>
<feature type="compositionally biased region" description="Basic and acidic residues" evidence="4">
    <location>
        <begin position="326"/>
        <end position="343"/>
    </location>
</feature>
<dbReference type="InterPro" id="IPR044244">
    <property type="entry name" value="TTC27/Emw1"/>
</dbReference>
<keyword evidence="1" id="KW-0677">Repeat</keyword>
<evidence type="ECO:0000256" key="3">
    <source>
        <dbReference type="PROSITE-ProRule" id="PRU00339"/>
    </source>
</evidence>
<feature type="region of interest" description="Disordered" evidence="4">
    <location>
        <begin position="369"/>
        <end position="390"/>
    </location>
</feature>
<evidence type="ECO:0008006" key="7">
    <source>
        <dbReference type="Google" id="ProtNLM"/>
    </source>
</evidence>
<organism evidence="5 6">
    <name type="scientific">Psilocybe cf. subviscida</name>
    <dbReference type="NCBI Taxonomy" id="2480587"/>
    <lineage>
        <taxon>Eukaryota</taxon>
        <taxon>Fungi</taxon>
        <taxon>Dikarya</taxon>
        <taxon>Basidiomycota</taxon>
        <taxon>Agaricomycotina</taxon>
        <taxon>Agaricomycetes</taxon>
        <taxon>Agaricomycetidae</taxon>
        <taxon>Agaricales</taxon>
        <taxon>Agaricineae</taxon>
        <taxon>Strophariaceae</taxon>
        <taxon>Psilocybe</taxon>
    </lineage>
</organism>
<evidence type="ECO:0000313" key="5">
    <source>
        <dbReference type="EMBL" id="KAF5321139.1"/>
    </source>
</evidence>
<feature type="compositionally biased region" description="Polar residues" evidence="4">
    <location>
        <begin position="142"/>
        <end position="161"/>
    </location>
</feature>
<feature type="compositionally biased region" description="Low complexity" evidence="4">
    <location>
        <begin position="807"/>
        <end position="818"/>
    </location>
</feature>
<evidence type="ECO:0000256" key="2">
    <source>
        <dbReference type="ARBA" id="ARBA00022803"/>
    </source>
</evidence>
<accession>A0A8H5BD36</accession>
<dbReference type="Gene3D" id="1.25.40.10">
    <property type="entry name" value="Tetratricopeptide repeat domain"/>
    <property type="match status" value="1"/>
</dbReference>
<dbReference type="Proteomes" id="UP000567179">
    <property type="component" value="Unassembled WGS sequence"/>
</dbReference>
<dbReference type="SMART" id="SM00028">
    <property type="entry name" value="TPR"/>
    <property type="match status" value="2"/>
</dbReference>
<dbReference type="Pfam" id="PF13181">
    <property type="entry name" value="TPR_8"/>
    <property type="match status" value="2"/>
</dbReference>
<dbReference type="InterPro" id="IPR019734">
    <property type="entry name" value="TPR_rpt"/>
</dbReference>
<keyword evidence="6" id="KW-1185">Reference proteome</keyword>
<dbReference type="EMBL" id="JAACJJ010000028">
    <property type="protein sequence ID" value="KAF5321139.1"/>
    <property type="molecule type" value="Genomic_DNA"/>
</dbReference>
<dbReference type="PROSITE" id="PS50293">
    <property type="entry name" value="TPR_REGION"/>
    <property type="match status" value="1"/>
</dbReference>
<protein>
    <recommendedName>
        <fullName evidence="7">TPR-like protein</fullName>
    </recommendedName>
</protein>